<proteinExistence type="predicted"/>
<dbReference type="SUPFAM" id="SSF52058">
    <property type="entry name" value="L domain-like"/>
    <property type="match status" value="1"/>
</dbReference>
<dbReference type="AlphaFoldDB" id="A0A381Y0J0"/>
<sequence length="126" mass="14262">LKNCIKIKKLTLNLESTQNIDALKYLTKLEELEIKAEGNDKLSYAGLSYCKNLKILDLVSDVSSEVLKHLKNCSKLEKFDLQSKAVFNVKLNISNFYGIKKLHNLKKLSLCGGIKLLESNSKLFID</sequence>
<gene>
    <name evidence="1" type="ORF">METZ01_LOCUS122821</name>
</gene>
<reference evidence="1" key="1">
    <citation type="submission" date="2018-05" db="EMBL/GenBank/DDBJ databases">
        <authorList>
            <person name="Lanie J.A."/>
            <person name="Ng W.-L."/>
            <person name="Kazmierczak K.M."/>
            <person name="Andrzejewski T.M."/>
            <person name="Davidsen T.M."/>
            <person name="Wayne K.J."/>
            <person name="Tettelin H."/>
            <person name="Glass J.I."/>
            <person name="Rusch D."/>
            <person name="Podicherti R."/>
            <person name="Tsui H.-C.T."/>
            <person name="Winkler M.E."/>
        </authorList>
    </citation>
    <scope>NUCLEOTIDE SEQUENCE</scope>
</reference>
<evidence type="ECO:0000313" key="1">
    <source>
        <dbReference type="EMBL" id="SVA69967.1"/>
    </source>
</evidence>
<dbReference type="EMBL" id="UINC01016888">
    <property type="protein sequence ID" value="SVA69967.1"/>
    <property type="molecule type" value="Genomic_DNA"/>
</dbReference>
<feature type="non-terminal residue" evidence="1">
    <location>
        <position position="1"/>
    </location>
</feature>
<protein>
    <submittedName>
        <fullName evidence="1">Uncharacterized protein</fullName>
    </submittedName>
</protein>
<dbReference type="Gene3D" id="3.80.10.10">
    <property type="entry name" value="Ribonuclease Inhibitor"/>
    <property type="match status" value="1"/>
</dbReference>
<organism evidence="1">
    <name type="scientific">marine metagenome</name>
    <dbReference type="NCBI Taxonomy" id="408172"/>
    <lineage>
        <taxon>unclassified sequences</taxon>
        <taxon>metagenomes</taxon>
        <taxon>ecological metagenomes</taxon>
    </lineage>
</organism>
<dbReference type="InterPro" id="IPR032675">
    <property type="entry name" value="LRR_dom_sf"/>
</dbReference>
<name>A0A381Y0J0_9ZZZZ</name>
<accession>A0A381Y0J0</accession>